<dbReference type="InterPro" id="IPR013328">
    <property type="entry name" value="6PGD_dom2"/>
</dbReference>
<dbReference type="Gene3D" id="1.10.1040.10">
    <property type="entry name" value="N-(1-d-carboxylethyl)-l-norvaline Dehydrogenase, domain 2"/>
    <property type="match status" value="1"/>
</dbReference>
<feature type="binding site" description="in other chain" evidence="13">
    <location>
        <position position="113"/>
    </location>
    <ligand>
        <name>substrate</name>
        <note>ligand shared between dimeric partners</note>
    </ligand>
</feature>
<dbReference type="SMART" id="SM01350">
    <property type="entry name" value="6PGD"/>
    <property type="match status" value="1"/>
</dbReference>
<keyword evidence="8 14" id="KW-0311">Gluconate utilization</keyword>
<evidence type="ECO:0000313" key="17">
    <source>
        <dbReference type="Proteomes" id="UP000280792"/>
    </source>
</evidence>
<dbReference type="SUPFAM" id="SSF48179">
    <property type="entry name" value="6-phosphogluconate dehydrogenase C-terminal domain-like"/>
    <property type="match status" value="1"/>
</dbReference>
<dbReference type="NCBIfam" id="NF006765">
    <property type="entry name" value="PRK09287.1"/>
    <property type="match status" value="1"/>
</dbReference>
<feature type="binding site" description="in other chain" evidence="13">
    <location>
        <position position="288"/>
    </location>
    <ligand>
        <name>substrate</name>
        <note>ligand shared between dimeric partners</note>
    </ligand>
</feature>
<evidence type="ECO:0000256" key="10">
    <source>
        <dbReference type="ARBA" id="ARBA00048640"/>
    </source>
</evidence>
<evidence type="ECO:0000256" key="8">
    <source>
        <dbReference type="ARBA" id="ARBA00023064"/>
    </source>
</evidence>
<dbReference type="AlphaFoldDB" id="A0A3P3VTB5"/>
<evidence type="ECO:0000256" key="2">
    <source>
        <dbReference type="ARBA" id="ARBA00004874"/>
    </source>
</evidence>
<keyword evidence="17" id="KW-1185">Reference proteome</keyword>
<feature type="binding site" description="in other chain" evidence="13">
    <location>
        <begin position="138"/>
        <end position="140"/>
    </location>
    <ligand>
        <name>substrate</name>
        <note>ligand shared between dimeric partners</note>
    </ligand>
</feature>
<keyword evidence="9 11" id="KW-0570">Pentose shunt</keyword>
<dbReference type="Pfam" id="PF03446">
    <property type="entry name" value="NAD_binding_2"/>
    <property type="match status" value="1"/>
</dbReference>
<evidence type="ECO:0000256" key="4">
    <source>
        <dbReference type="ARBA" id="ARBA00011738"/>
    </source>
</evidence>
<dbReference type="EMBL" id="QWEZ01000001">
    <property type="protein sequence ID" value="RRJ84003.1"/>
    <property type="molecule type" value="Genomic_DNA"/>
</dbReference>
<evidence type="ECO:0000256" key="6">
    <source>
        <dbReference type="ARBA" id="ARBA00018193"/>
    </source>
</evidence>
<feature type="binding site" description="in other chain" evidence="13">
    <location>
        <position position="218"/>
    </location>
    <ligand>
        <name>substrate</name>
        <note>ligand shared between dimeric partners</note>
    </ligand>
</feature>
<evidence type="ECO:0000256" key="14">
    <source>
        <dbReference type="RuleBase" id="RU000485"/>
    </source>
</evidence>
<dbReference type="FunFam" id="1.10.1040.10:FF:000002">
    <property type="entry name" value="6-phosphogluconate dehydrogenase, decarboxylating"/>
    <property type="match status" value="1"/>
</dbReference>
<dbReference type="GO" id="GO:0004616">
    <property type="term" value="F:phosphogluconate dehydrogenase (decarboxylating) activity"/>
    <property type="evidence" value="ECO:0007669"/>
    <property type="project" value="UniProtKB-EC"/>
</dbReference>
<evidence type="ECO:0000256" key="1">
    <source>
        <dbReference type="ARBA" id="ARBA00002526"/>
    </source>
</evidence>
<dbReference type="InterPro" id="IPR036291">
    <property type="entry name" value="NAD(P)-bd_dom_sf"/>
</dbReference>
<dbReference type="PIRSF" id="PIRSF000109">
    <property type="entry name" value="6PGD"/>
    <property type="match status" value="1"/>
</dbReference>
<dbReference type="GO" id="GO:0006098">
    <property type="term" value="P:pentose-phosphate shunt"/>
    <property type="evidence" value="ECO:0007669"/>
    <property type="project" value="UniProtKB-UniPathway"/>
</dbReference>
<dbReference type="InterPro" id="IPR006114">
    <property type="entry name" value="6PGDH_C"/>
</dbReference>
<dbReference type="InterPro" id="IPR006115">
    <property type="entry name" value="6PGDH_NADP-bd"/>
</dbReference>
<evidence type="ECO:0000256" key="11">
    <source>
        <dbReference type="PIRNR" id="PIRNR000109"/>
    </source>
</evidence>
<reference evidence="16 17" key="2">
    <citation type="submission" date="2018-12" db="EMBL/GenBank/DDBJ databases">
        <title>Simiduia agarivorans gen. nov., sp. nov., a marine, agarolytic bacterium isolated from shallow coastal water from Keelung, Taiwan.</title>
        <authorList>
            <person name="Shieh W.Y."/>
        </authorList>
    </citation>
    <scope>NUCLEOTIDE SEQUENCE [LARGE SCALE GENOMIC DNA]</scope>
    <source>
        <strain evidence="16 17">GTF-13</strain>
    </source>
</reference>
<feature type="binding site" evidence="13">
    <location>
        <position position="481"/>
    </location>
    <ligand>
        <name>substrate</name>
        <note>ligand shared between dimeric partners</note>
    </ligand>
</feature>
<dbReference type="PRINTS" id="PR00076">
    <property type="entry name" value="6PGDHDRGNASE"/>
</dbReference>
<dbReference type="GO" id="GO:0050661">
    <property type="term" value="F:NADP binding"/>
    <property type="evidence" value="ECO:0007669"/>
    <property type="project" value="InterPro"/>
</dbReference>
<reference evidence="16 17" key="1">
    <citation type="submission" date="2018-08" db="EMBL/GenBank/DDBJ databases">
        <authorList>
            <person name="Khan S.A."/>
        </authorList>
    </citation>
    <scope>NUCLEOTIDE SEQUENCE [LARGE SCALE GENOMIC DNA]</scope>
    <source>
        <strain evidence="16 17">GTF-13</strain>
    </source>
</reference>
<dbReference type="GO" id="GO:0019521">
    <property type="term" value="P:D-gluconate metabolic process"/>
    <property type="evidence" value="ECO:0007669"/>
    <property type="project" value="UniProtKB-KW"/>
</dbReference>
<proteinExistence type="inferred from homology"/>
<feature type="binding site" evidence="13">
    <location>
        <position position="475"/>
    </location>
    <ligand>
        <name>substrate</name>
        <note>ligand shared between dimeric partners</note>
    </ligand>
</feature>
<comment type="similarity">
    <text evidence="3 11 14">Belongs to the 6-phosphogluconate dehydrogenase family.</text>
</comment>
<comment type="function">
    <text evidence="1 11">Catalyzes the oxidative decarboxylation of 6-phosphogluconate to ribulose 5-phosphate and CO(2), with concomitant reduction of NADP to NADPH.</text>
</comment>
<dbReference type="NCBIfam" id="TIGR00873">
    <property type="entry name" value="gnd"/>
    <property type="match status" value="1"/>
</dbReference>
<feature type="active site" description="Proton donor" evidence="12">
    <location>
        <position position="217"/>
    </location>
</feature>
<comment type="catalytic activity">
    <reaction evidence="10 11 14">
        <text>6-phospho-D-gluconate + NADP(+) = D-ribulose 5-phosphate + CO2 + NADPH</text>
        <dbReference type="Rhea" id="RHEA:10116"/>
        <dbReference type="ChEBI" id="CHEBI:16526"/>
        <dbReference type="ChEBI" id="CHEBI:57783"/>
        <dbReference type="ChEBI" id="CHEBI:58121"/>
        <dbReference type="ChEBI" id="CHEBI:58349"/>
        <dbReference type="ChEBI" id="CHEBI:58759"/>
        <dbReference type="EC" id="1.1.1.44"/>
    </reaction>
</comment>
<comment type="subunit">
    <text evidence="4 11">Homodimer.</text>
</comment>
<accession>A0A3P3VTB5</accession>
<sequence length="507" mass="54620">MNEATAGCDIGLIGAGVMGKSLTLNLADHGYRVAVFDRDPNRLDALHDQDAAERGDRPTRLHGCSTYPQLLAQLPTPRIILLSIPAGKPVDEVCQRLIAAGIGTEDIVVDTGNSLWSDSQAREQHYRSHFIFFSTAVSGGEVGARFGPSLMPSGCPAAWSRLQPIWEAIAAKVDPESGQPIESRVPGKPVTGGEPCAAYIGPGGSGHYVKMVHNGIEYADMQMICEAYQIMRDALGMQPAAIAAVFAQWNRGVLNSYLIEISAEILATTDADSGLPLVDIILDKAGQKGTGLWTAVSSLQLGIPAPSIAEAVAARSLSALKPERMIASGVLAGPQAAPPPDHQKHAHIEALHDALYCAKLCVYAQGFQLMRCAAREQGWTLNFAAIASIWRAGCIIRARFLHAIREAFACDPDLQNLLLAPYFAKQLAARQHNWRQAVAHAALSGIPIAALGSALSYYDAYRTAVLPANLLQAQRDFFGAHRFERIDRDEGTLYHCEWSLPGRPLTH</sequence>
<evidence type="ECO:0000256" key="12">
    <source>
        <dbReference type="PIRSR" id="PIRSR000109-1"/>
    </source>
</evidence>
<comment type="caution">
    <text evidence="16">The sequence shown here is derived from an EMBL/GenBank/DDBJ whole genome shotgun (WGS) entry which is preliminary data.</text>
</comment>
<gene>
    <name evidence="16" type="ORF">D0544_02465</name>
</gene>
<dbReference type="PANTHER" id="PTHR11811">
    <property type="entry name" value="6-PHOSPHOGLUCONATE DEHYDROGENASE"/>
    <property type="match status" value="1"/>
</dbReference>
<evidence type="ECO:0000256" key="9">
    <source>
        <dbReference type="ARBA" id="ARBA00023126"/>
    </source>
</evidence>
<dbReference type="Proteomes" id="UP000280792">
    <property type="component" value="Unassembled WGS sequence"/>
</dbReference>
<dbReference type="InterPro" id="IPR008927">
    <property type="entry name" value="6-PGluconate_DH-like_C_sf"/>
</dbReference>
<organism evidence="16 17">
    <name type="scientific">Aestuariirhabdus litorea</name>
    <dbReference type="NCBI Taxonomy" id="2528527"/>
    <lineage>
        <taxon>Bacteria</taxon>
        <taxon>Pseudomonadati</taxon>
        <taxon>Pseudomonadota</taxon>
        <taxon>Gammaproteobacteria</taxon>
        <taxon>Oceanospirillales</taxon>
        <taxon>Aestuariirhabdaceae</taxon>
        <taxon>Aestuariirhabdus</taxon>
    </lineage>
</organism>
<dbReference type="InterPro" id="IPR006183">
    <property type="entry name" value="Pgluconate_DH"/>
</dbReference>
<comment type="pathway">
    <text evidence="2 11 14">Carbohydrate degradation; pentose phosphate pathway; D-ribulose 5-phosphate from D-glucose 6-phosphate (oxidative stage): step 3/3.</text>
</comment>
<feature type="active site" description="Proton acceptor" evidence="12">
    <location>
        <position position="210"/>
    </location>
</feature>
<dbReference type="Gene3D" id="3.40.50.720">
    <property type="entry name" value="NAD(P)-binding Rossmann-like Domain"/>
    <property type="match status" value="1"/>
</dbReference>
<dbReference type="RefSeq" id="WP_125014429.1">
    <property type="nucleotide sequence ID" value="NZ_QWEZ01000001.1"/>
</dbReference>
<dbReference type="InterPro" id="IPR006184">
    <property type="entry name" value="6PGdom_BS"/>
</dbReference>
<dbReference type="Gene3D" id="1.20.5.320">
    <property type="entry name" value="6-Phosphogluconate Dehydrogenase, domain 3"/>
    <property type="match status" value="1"/>
</dbReference>
<dbReference type="Pfam" id="PF00393">
    <property type="entry name" value="6PGD"/>
    <property type="match status" value="1"/>
</dbReference>
<evidence type="ECO:0000256" key="13">
    <source>
        <dbReference type="PIRSR" id="PIRSR000109-2"/>
    </source>
</evidence>
<dbReference type="EC" id="1.1.1.44" evidence="5 11"/>
<evidence type="ECO:0000313" key="16">
    <source>
        <dbReference type="EMBL" id="RRJ84003.1"/>
    </source>
</evidence>
<evidence type="ECO:0000256" key="7">
    <source>
        <dbReference type="ARBA" id="ARBA00023002"/>
    </source>
</evidence>
<dbReference type="InterPro" id="IPR006113">
    <property type="entry name" value="6PGDH_Gnd/GntZ"/>
</dbReference>
<evidence type="ECO:0000256" key="3">
    <source>
        <dbReference type="ARBA" id="ARBA00008419"/>
    </source>
</evidence>
<dbReference type="SUPFAM" id="SSF51735">
    <property type="entry name" value="NAD(P)-binding Rossmann-fold domains"/>
    <property type="match status" value="1"/>
</dbReference>
<dbReference type="PROSITE" id="PS00461">
    <property type="entry name" value="6PGD"/>
    <property type="match status" value="1"/>
</dbReference>
<feature type="binding site" description="in other chain" evidence="13">
    <location>
        <begin position="213"/>
        <end position="214"/>
    </location>
    <ligand>
        <name>substrate</name>
        <note>ligand shared between dimeric partners</note>
    </ligand>
</feature>
<protein>
    <recommendedName>
        <fullName evidence="6 11">6-phosphogluconate dehydrogenase, decarboxylating</fullName>
        <ecNumber evidence="5 11">1.1.1.44</ecNumber>
    </recommendedName>
</protein>
<evidence type="ECO:0000256" key="5">
    <source>
        <dbReference type="ARBA" id="ARBA00013011"/>
    </source>
</evidence>
<name>A0A3P3VTB5_9GAMM</name>
<evidence type="ECO:0000259" key="15">
    <source>
        <dbReference type="SMART" id="SM01350"/>
    </source>
</evidence>
<keyword evidence="7 11" id="KW-0560">Oxidoreductase</keyword>
<keyword evidence="11 14" id="KW-0521">NADP</keyword>
<feature type="binding site" description="in other chain" evidence="13">
    <location>
        <position position="315"/>
    </location>
    <ligand>
        <name>substrate</name>
        <note>ligand shared between dimeric partners</note>
    </ligand>
</feature>
<feature type="domain" description="6-phosphogluconate dehydrogenase C-terminal" evidence="15">
    <location>
        <begin position="206"/>
        <end position="499"/>
    </location>
</feature>
<dbReference type="UniPathway" id="UPA00115">
    <property type="reaction ID" value="UER00410"/>
</dbReference>